<name>A0A0G0FDU4_9BACT</name>
<comment type="caution">
    <text evidence="1">The sequence shown here is derived from an EMBL/GenBank/DDBJ whole genome shotgun (WGS) entry which is preliminary data.</text>
</comment>
<reference evidence="1 2" key="1">
    <citation type="journal article" date="2015" name="Nature">
        <title>rRNA introns, odd ribosomes, and small enigmatic genomes across a large radiation of phyla.</title>
        <authorList>
            <person name="Brown C.T."/>
            <person name="Hug L.A."/>
            <person name="Thomas B.C."/>
            <person name="Sharon I."/>
            <person name="Castelle C.J."/>
            <person name="Singh A."/>
            <person name="Wilkins M.J."/>
            <person name="Williams K.H."/>
            <person name="Banfield J.F."/>
        </authorList>
    </citation>
    <scope>NUCLEOTIDE SEQUENCE [LARGE SCALE GENOMIC DNA]</scope>
</reference>
<organism evidence="1 2">
    <name type="scientific">candidate division WS6 bacterium GW2011_GWF1_35_23</name>
    <dbReference type="NCBI Taxonomy" id="1619097"/>
    <lineage>
        <taxon>Bacteria</taxon>
        <taxon>Candidatus Dojkabacteria</taxon>
    </lineage>
</organism>
<evidence type="ECO:0000313" key="2">
    <source>
        <dbReference type="Proteomes" id="UP000034816"/>
    </source>
</evidence>
<sequence length="82" mass="9335">MKVMIKMDKNKQFNIVNENNYLVTKHVETSAIPTNQLTSDLDQLNTAEEKTTYKANIAKGIKDPLVYRAMSALRLANPFKGY</sequence>
<accession>A0A0G0FDU4</accession>
<protein>
    <submittedName>
        <fullName evidence="1">Uncharacterized protein</fullName>
    </submittedName>
</protein>
<evidence type="ECO:0000313" key="1">
    <source>
        <dbReference type="EMBL" id="KKP77652.1"/>
    </source>
</evidence>
<proteinExistence type="predicted"/>
<gene>
    <name evidence="1" type="ORF">UR73_C0014G0004</name>
</gene>
<dbReference type="EMBL" id="LBQH01000014">
    <property type="protein sequence ID" value="KKP77652.1"/>
    <property type="molecule type" value="Genomic_DNA"/>
</dbReference>
<dbReference type="Proteomes" id="UP000034816">
    <property type="component" value="Unassembled WGS sequence"/>
</dbReference>
<dbReference type="AlphaFoldDB" id="A0A0G0FDU4"/>